<dbReference type="Pfam" id="PF07506">
    <property type="entry name" value="RepB"/>
    <property type="match status" value="1"/>
</dbReference>
<accession>A0A518GBB3</accession>
<dbReference type="SUPFAM" id="SSF110849">
    <property type="entry name" value="ParB/Sulfiredoxin"/>
    <property type="match status" value="1"/>
</dbReference>
<dbReference type="SUPFAM" id="SSF109709">
    <property type="entry name" value="KorB DNA-binding domain-like"/>
    <property type="match status" value="1"/>
</dbReference>
<dbReference type="InterPro" id="IPR036086">
    <property type="entry name" value="ParB/Sulfiredoxin_sf"/>
</dbReference>
<proteinExistence type="predicted"/>
<protein>
    <submittedName>
        <fullName evidence="2">RepB plasmid partitioning protein</fullName>
    </submittedName>
</protein>
<keyword evidence="3" id="KW-1185">Reference proteome</keyword>
<dbReference type="Proteomes" id="UP000318017">
    <property type="component" value="Chromosome"/>
</dbReference>
<feature type="domain" description="RepB plasmid partition" evidence="1">
    <location>
        <begin position="102"/>
        <end position="281"/>
    </location>
</feature>
<evidence type="ECO:0000313" key="2">
    <source>
        <dbReference type="EMBL" id="QDV25888.1"/>
    </source>
</evidence>
<dbReference type="CDD" id="cd16387">
    <property type="entry name" value="ParB_N_Srx"/>
    <property type="match status" value="1"/>
</dbReference>
<name>A0A518GBB3_9BACT</name>
<dbReference type="RefSeq" id="WP_145081575.1">
    <property type="nucleotide sequence ID" value="NZ_CP036298.1"/>
</dbReference>
<dbReference type="EMBL" id="CP036298">
    <property type="protein sequence ID" value="QDV25888.1"/>
    <property type="molecule type" value="Genomic_DNA"/>
</dbReference>
<sequence>MNQKVQLACKSEVVIVPLASLLPVRILSAGLLKTPKYSCIEASIRELGLIEPLVVFPQAQLEGQFMILDGHIRHAILSDLGAKEAKCLIATDDEGFTFNHKINRLTAIQEHFMILKAIKNGVSEERIARALNVDPASIRQKRDLLDGICKEAIHILRGKRTSAVAIRELRKVRPIRQIEIAQLMTASHNYSIGYMKCLVFATPAELQIDAVRDSGPEIMSNDDLARIEQESRVLVRELKAIEGSHGKNVLHLVIITGYLRKLLDNARIVRFLSKGYPDVLEQLQEIVEAGALPENEPGDPSARLT</sequence>
<dbReference type="OrthoDB" id="7632576at2"/>
<dbReference type="InterPro" id="IPR011111">
    <property type="entry name" value="Plasmid_RepB"/>
</dbReference>
<evidence type="ECO:0000313" key="3">
    <source>
        <dbReference type="Proteomes" id="UP000318017"/>
    </source>
</evidence>
<evidence type="ECO:0000259" key="1">
    <source>
        <dbReference type="Pfam" id="PF07506"/>
    </source>
</evidence>
<dbReference type="AlphaFoldDB" id="A0A518GBB3"/>
<organism evidence="2 3">
    <name type="scientific">Aureliella helgolandensis</name>
    <dbReference type="NCBI Taxonomy" id="2527968"/>
    <lineage>
        <taxon>Bacteria</taxon>
        <taxon>Pseudomonadati</taxon>
        <taxon>Planctomycetota</taxon>
        <taxon>Planctomycetia</taxon>
        <taxon>Pirellulales</taxon>
        <taxon>Pirellulaceae</taxon>
        <taxon>Aureliella</taxon>
    </lineage>
</organism>
<dbReference type="Gene3D" id="3.90.1530.10">
    <property type="entry name" value="Conserved hypothetical protein from pyrococcus furiosus pfu- 392566-001, ParB domain"/>
    <property type="match status" value="1"/>
</dbReference>
<dbReference type="KEGG" id="ahel:Q31a_42160"/>
<gene>
    <name evidence="2" type="ORF">Q31a_42160</name>
</gene>
<reference evidence="2 3" key="1">
    <citation type="submission" date="2019-02" db="EMBL/GenBank/DDBJ databases">
        <title>Deep-cultivation of Planctomycetes and their phenomic and genomic characterization uncovers novel biology.</title>
        <authorList>
            <person name="Wiegand S."/>
            <person name="Jogler M."/>
            <person name="Boedeker C."/>
            <person name="Pinto D."/>
            <person name="Vollmers J."/>
            <person name="Rivas-Marin E."/>
            <person name="Kohn T."/>
            <person name="Peeters S.H."/>
            <person name="Heuer A."/>
            <person name="Rast P."/>
            <person name="Oberbeckmann S."/>
            <person name="Bunk B."/>
            <person name="Jeske O."/>
            <person name="Meyerdierks A."/>
            <person name="Storesund J.E."/>
            <person name="Kallscheuer N."/>
            <person name="Luecker S."/>
            <person name="Lage O.M."/>
            <person name="Pohl T."/>
            <person name="Merkel B.J."/>
            <person name="Hornburger P."/>
            <person name="Mueller R.-W."/>
            <person name="Bruemmer F."/>
            <person name="Labrenz M."/>
            <person name="Spormann A.M."/>
            <person name="Op den Camp H."/>
            <person name="Overmann J."/>
            <person name="Amann R."/>
            <person name="Jetten M.S.M."/>
            <person name="Mascher T."/>
            <person name="Medema M.H."/>
            <person name="Devos D.P."/>
            <person name="Kaster A.-K."/>
            <person name="Ovreas L."/>
            <person name="Rohde M."/>
            <person name="Galperin M.Y."/>
            <person name="Jogler C."/>
        </authorList>
    </citation>
    <scope>NUCLEOTIDE SEQUENCE [LARGE SCALE GENOMIC DNA]</scope>
    <source>
        <strain evidence="2 3">Q31a</strain>
    </source>
</reference>